<reference evidence="1 2" key="1">
    <citation type="submission" date="2018-01" db="EMBL/GenBank/DDBJ databases">
        <title>Genome sequence of a Cantenovulum-like bacteria.</title>
        <authorList>
            <person name="Tan W.R."/>
            <person name="Lau N.-S."/>
            <person name="Go F."/>
            <person name="Amirul A.-A.A."/>
        </authorList>
    </citation>
    <scope>NUCLEOTIDE SEQUENCE [LARGE SCALE GENOMIC DNA]</scope>
    <source>
        <strain evidence="1 2">CCB-QB4</strain>
    </source>
</reference>
<dbReference type="InterPro" id="IPR038590">
    <property type="entry name" value="YaeQ_sf"/>
</dbReference>
<dbReference type="RefSeq" id="WP_108603877.1">
    <property type="nucleotide sequence ID" value="NZ_CP026604.1"/>
</dbReference>
<dbReference type="SUPFAM" id="SSF52980">
    <property type="entry name" value="Restriction endonuclease-like"/>
    <property type="match status" value="1"/>
</dbReference>
<keyword evidence="2" id="KW-1185">Reference proteome</keyword>
<name>A0A2S0VUP0_9ALTE</name>
<dbReference type="KEGG" id="cate:C2869_15855"/>
<dbReference type="Pfam" id="PF07152">
    <property type="entry name" value="YaeQ"/>
    <property type="match status" value="1"/>
</dbReference>
<accession>A0A2S0VUP0</accession>
<dbReference type="InterPro" id="IPR011335">
    <property type="entry name" value="Restrct_endonuc-II-like"/>
</dbReference>
<dbReference type="PANTHER" id="PTHR38784:SF1">
    <property type="entry name" value="SUCROSE PHOSPHORYLASE"/>
    <property type="match status" value="1"/>
</dbReference>
<dbReference type="OrthoDB" id="5293309at2"/>
<dbReference type="AlphaFoldDB" id="A0A2S0VUP0"/>
<evidence type="ECO:0000313" key="1">
    <source>
        <dbReference type="EMBL" id="AWB67810.1"/>
    </source>
</evidence>
<evidence type="ECO:0000313" key="2">
    <source>
        <dbReference type="Proteomes" id="UP000244441"/>
    </source>
</evidence>
<dbReference type="InterPro" id="IPR009822">
    <property type="entry name" value="YaeQ"/>
</dbReference>
<dbReference type="PANTHER" id="PTHR38784">
    <property type="entry name" value="SUCROSE PHOSPHORYLASE"/>
    <property type="match status" value="1"/>
</dbReference>
<proteinExistence type="predicted"/>
<protein>
    <submittedName>
        <fullName evidence="1">Uncharacterized protein</fullName>
    </submittedName>
</protein>
<gene>
    <name evidence="1" type="ORF">C2869_15855</name>
</gene>
<dbReference type="EMBL" id="CP026604">
    <property type="protein sequence ID" value="AWB67810.1"/>
    <property type="molecule type" value="Genomic_DNA"/>
</dbReference>
<organism evidence="1 2">
    <name type="scientific">Saccharobesus litoralis</name>
    <dbReference type="NCBI Taxonomy" id="2172099"/>
    <lineage>
        <taxon>Bacteria</taxon>
        <taxon>Pseudomonadati</taxon>
        <taxon>Pseudomonadota</taxon>
        <taxon>Gammaproteobacteria</taxon>
        <taxon>Alteromonadales</taxon>
        <taxon>Alteromonadaceae</taxon>
        <taxon>Saccharobesus</taxon>
    </lineage>
</organism>
<dbReference type="Gene3D" id="3.10.640.10">
    <property type="entry name" value="Restriction endonuclease-like alpha-beta roll domain"/>
    <property type="match status" value="1"/>
</dbReference>
<dbReference type="Proteomes" id="UP000244441">
    <property type="component" value="Chromosome"/>
</dbReference>
<dbReference type="SMART" id="SM01322">
    <property type="entry name" value="YaeQ"/>
    <property type="match status" value="1"/>
</dbReference>
<sequence>MLVKAKFDISRIDADYYEHFSHALSYDDAFSPSYFIEKLLAMAMLHHNNIQVSPNLVYGDSPELFVKRNQHHYEHWFNVGKLELSSLEKAEAKSDHVWLFYCERDENQKLLSKINKHPKLQMVEFESDLIEGLARNINKNMAWTILVDQDELTVATEAAYFQSRFQVHHPLTIPVVDLIH</sequence>